<comment type="caution">
    <text evidence="1">The sequence shown here is derived from an EMBL/GenBank/DDBJ whole genome shotgun (WGS) entry which is preliminary data.</text>
</comment>
<dbReference type="AlphaFoldDB" id="A0A317F2W1"/>
<protein>
    <submittedName>
        <fullName evidence="1">MerR family transcriptional regulator</fullName>
    </submittedName>
</protein>
<dbReference type="Pfam" id="PF13591">
    <property type="entry name" value="MerR_2"/>
    <property type="match status" value="1"/>
</dbReference>
<keyword evidence="2" id="KW-1185">Reference proteome</keyword>
<reference evidence="2" key="1">
    <citation type="submission" date="2018-05" db="EMBL/GenBank/DDBJ databases">
        <title>Pedobacter paludis sp. nov., isolated from wetland soil.</title>
        <authorList>
            <person name="Zhang Y."/>
        </authorList>
    </citation>
    <scope>NUCLEOTIDE SEQUENCE [LARGE SCALE GENOMIC DNA]</scope>
    <source>
        <strain evidence="2">R-8</strain>
    </source>
</reference>
<dbReference type="RefSeq" id="WP_109929298.1">
    <property type="nucleotide sequence ID" value="NZ_QGNY01000003.1"/>
</dbReference>
<gene>
    <name evidence="1" type="ORF">DF947_08490</name>
</gene>
<proteinExistence type="predicted"/>
<dbReference type="EMBL" id="QGNY01000003">
    <property type="protein sequence ID" value="PWS31826.1"/>
    <property type="molecule type" value="Genomic_DNA"/>
</dbReference>
<accession>A0A317F2W1</accession>
<organism evidence="1 2">
    <name type="scientific">Pedobacter paludis</name>
    <dbReference type="NCBI Taxonomy" id="2203212"/>
    <lineage>
        <taxon>Bacteria</taxon>
        <taxon>Pseudomonadati</taxon>
        <taxon>Bacteroidota</taxon>
        <taxon>Sphingobacteriia</taxon>
        <taxon>Sphingobacteriales</taxon>
        <taxon>Sphingobacteriaceae</taxon>
        <taxon>Pedobacter</taxon>
    </lineage>
</organism>
<name>A0A317F2W1_9SPHI</name>
<sequence length="98" mass="11543">MENNLISVEDICSFHNIEINFVRSLEEFGLVQTTIIKKTVFLDLEELAKLERCIRLSKDLEINLEGLHAVAQLLNQLYKMQNEVLQLKNELNYYHQVH</sequence>
<dbReference type="OrthoDB" id="1494789at2"/>
<evidence type="ECO:0000313" key="1">
    <source>
        <dbReference type="EMBL" id="PWS31826.1"/>
    </source>
</evidence>
<dbReference type="Gene3D" id="1.10.1660.10">
    <property type="match status" value="1"/>
</dbReference>
<dbReference type="Proteomes" id="UP000245391">
    <property type="component" value="Unassembled WGS sequence"/>
</dbReference>
<evidence type="ECO:0000313" key="2">
    <source>
        <dbReference type="Proteomes" id="UP000245391"/>
    </source>
</evidence>